<evidence type="ECO:0000256" key="1">
    <source>
        <dbReference type="ARBA" id="ARBA00004635"/>
    </source>
</evidence>
<keyword evidence="3" id="KW-0472">Membrane</keyword>
<dbReference type="KEGG" id="smus:C7J88_09815"/>
<keyword evidence="4" id="KW-0564">Palmitate</keyword>
<comment type="subcellular location">
    <subcellularLocation>
        <location evidence="1">Membrane</location>
        <topology evidence="1">Lipid-anchor</topology>
    </subcellularLocation>
</comment>
<dbReference type="Proteomes" id="UP000652995">
    <property type="component" value="Unassembled WGS sequence"/>
</dbReference>
<evidence type="ECO:0000313" key="9">
    <source>
        <dbReference type="EMBL" id="GGA93014.1"/>
    </source>
</evidence>
<dbReference type="OrthoDB" id="9812878at2"/>
<keyword evidence="2 8" id="KW-0732">Signal</keyword>
<reference evidence="12" key="3">
    <citation type="journal article" date="2019" name="Int. J. Syst. Evol. Microbiol.">
        <title>The Global Catalogue of Microorganisms (GCM) 10K type strain sequencing project: providing services to taxonomists for standard genome sequencing and annotation.</title>
        <authorList>
            <consortium name="The Broad Institute Genomics Platform"/>
            <consortium name="The Broad Institute Genome Sequencing Center for Infectious Disease"/>
            <person name="Wu L."/>
            <person name="Ma J."/>
        </authorList>
    </citation>
    <scope>NUCLEOTIDE SEQUENCE [LARGE SCALE GENOMIC DNA]</scope>
    <source>
        <strain evidence="12">CCM 4175</strain>
    </source>
</reference>
<name>A0A240BYW6_9STAP</name>
<evidence type="ECO:0000256" key="3">
    <source>
        <dbReference type="ARBA" id="ARBA00023136"/>
    </source>
</evidence>
<dbReference type="Pfam" id="PF03180">
    <property type="entry name" value="Lipoprotein_9"/>
    <property type="match status" value="1"/>
</dbReference>
<evidence type="ECO:0000256" key="8">
    <source>
        <dbReference type="SAM" id="SignalP"/>
    </source>
</evidence>
<dbReference type="PANTHER" id="PTHR30429">
    <property type="entry name" value="D-METHIONINE-BINDING LIPOPROTEIN METQ"/>
    <property type="match status" value="1"/>
</dbReference>
<dbReference type="PANTHER" id="PTHR30429:SF0">
    <property type="entry name" value="METHIONINE-BINDING LIPOPROTEIN METQ"/>
    <property type="match status" value="1"/>
</dbReference>
<protein>
    <recommendedName>
        <fullName evidence="6">Lipoprotein</fullName>
    </recommendedName>
</protein>
<dbReference type="RefSeq" id="WP_095115814.1">
    <property type="nucleotide sequence ID" value="NZ_BMCB01000010.1"/>
</dbReference>
<feature type="chain" id="PRO_5038905756" description="Lipoprotein" evidence="8">
    <location>
        <begin position="23"/>
        <end position="273"/>
    </location>
</feature>
<evidence type="ECO:0000256" key="7">
    <source>
        <dbReference type="PIRSR" id="PIRSR002854-1"/>
    </source>
</evidence>
<reference evidence="9" key="1">
    <citation type="journal article" date="2014" name="Int. J. Syst. Evol. Microbiol.">
        <title>Complete genome of a new Firmicutes species belonging to the dominant human colonic microbiota ('Ruminococcus bicirculans') reveals two chromosomes and a selective capacity to utilize plant glucans.</title>
        <authorList>
            <consortium name="NISC Comparative Sequencing Program"/>
            <person name="Wegmann U."/>
            <person name="Louis P."/>
            <person name="Goesmann A."/>
            <person name="Henrissat B."/>
            <person name="Duncan S.H."/>
            <person name="Flint H.J."/>
        </authorList>
    </citation>
    <scope>NUCLEOTIDE SEQUENCE</scope>
    <source>
        <strain evidence="9">CCM 4175</strain>
    </source>
</reference>
<dbReference type="PIRSF" id="PIRSF002854">
    <property type="entry name" value="MetQ"/>
    <property type="match status" value="1"/>
</dbReference>
<proteinExistence type="inferred from homology"/>
<evidence type="ECO:0000256" key="5">
    <source>
        <dbReference type="ARBA" id="ARBA00023288"/>
    </source>
</evidence>
<dbReference type="EMBL" id="LT906464">
    <property type="protein sequence ID" value="SNW00845.1"/>
    <property type="molecule type" value="Genomic_DNA"/>
</dbReference>
<dbReference type="EMBL" id="BMCB01000010">
    <property type="protein sequence ID" value="GGA93014.1"/>
    <property type="molecule type" value="Genomic_DNA"/>
</dbReference>
<dbReference type="Proteomes" id="UP000243706">
    <property type="component" value="Chromosome 1"/>
</dbReference>
<reference evidence="10 11" key="2">
    <citation type="submission" date="2017-06" db="EMBL/GenBank/DDBJ databases">
        <authorList>
            <consortium name="Pathogen Informatics"/>
        </authorList>
    </citation>
    <scope>NUCLEOTIDE SEQUENCE [LARGE SCALE GENOMIC DNA]</scope>
    <source>
        <strain evidence="10 11">NCTC13833</strain>
    </source>
</reference>
<accession>A0A240BYW6</accession>
<sequence length="273" mass="30530">MKKLRLFTLLVVVFAVVLTACGQQKESSKEDKKIVVAASPTPHGEVVKKAGDLLKKDGYDVEVREVNDYKIPNKLLDKGDVDANMFQHVPYLKAEQKSHGYQLEEVGKVLTTPMGVYSKKYKSLKDLPDGAKIYVSNNPAEEGRFLSFFVKEGLIKIKDGVKIEDAKFDDIVENKKNIEFDNQQGAEFLPKTYNNDEGDAVILNSNYAIDNGLKPLEDSIAVEDESSPFANVLVVQKGHKDDKKFQDLIKALQSDEVRDFITKEYNGAVIPAK</sequence>
<feature type="lipid moiety-binding region" description="S-diacylglycerol cysteine" evidence="7">
    <location>
        <position position="21"/>
    </location>
</feature>
<reference evidence="9" key="4">
    <citation type="submission" date="2024-05" db="EMBL/GenBank/DDBJ databases">
        <authorList>
            <person name="Sun Q."/>
            <person name="Sedlacek I."/>
        </authorList>
    </citation>
    <scope>NUCLEOTIDE SEQUENCE</scope>
    <source>
        <strain evidence="9">CCM 4175</strain>
    </source>
</reference>
<dbReference type="GO" id="GO:0016020">
    <property type="term" value="C:membrane"/>
    <property type="evidence" value="ECO:0007669"/>
    <property type="project" value="UniProtKB-SubCell"/>
</dbReference>
<comment type="similarity">
    <text evidence="6">Belongs to the nlpA lipoprotein family.</text>
</comment>
<evidence type="ECO:0000256" key="2">
    <source>
        <dbReference type="ARBA" id="ARBA00022729"/>
    </source>
</evidence>
<dbReference type="AlphaFoldDB" id="A0A240BYW6"/>
<dbReference type="PROSITE" id="PS51257">
    <property type="entry name" value="PROKAR_LIPOPROTEIN"/>
    <property type="match status" value="1"/>
</dbReference>
<dbReference type="Gene3D" id="3.40.190.10">
    <property type="entry name" value="Periplasmic binding protein-like II"/>
    <property type="match status" value="2"/>
</dbReference>
<evidence type="ECO:0000313" key="11">
    <source>
        <dbReference type="Proteomes" id="UP000243706"/>
    </source>
</evidence>
<evidence type="ECO:0000313" key="10">
    <source>
        <dbReference type="EMBL" id="SNW00845.1"/>
    </source>
</evidence>
<dbReference type="InterPro" id="IPR004872">
    <property type="entry name" value="Lipoprotein_NlpA"/>
</dbReference>
<keyword evidence="12" id="KW-1185">Reference proteome</keyword>
<evidence type="ECO:0000313" key="12">
    <source>
        <dbReference type="Proteomes" id="UP000652995"/>
    </source>
</evidence>
<evidence type="ECO:0000256" key="4">
    <source>
        <dbReference type="ARBA" id="ARBA00023139"/>
    </source>
</evidence>
<organism evidence="10 11">
    <name type="scientific">Staphylococcus muscae</name>
    <dbReference type="NCBI Taxonomy" id="1294"/>
    <lineage>
        <taxon>Bacteria</taxon>
        <taxon>Bacillati</taxon>
        <taxon>Bacillota</taxon>
        <taxon>Bacilli</taxon>
        <taxon>Bacillales</taxon>
        <taxon>Staphylococcaceae</taxon>
        <taxon>Staphylococcus</taxon>
    </lineage>
</organism>
<gene>
    <name evidence="10" type="primary">metQ_3</name>
    <name evidence="9" type="ORF">GCM10007183_16470</name>
    <name evidence="10" type="ORF">SAMEA4412661_00547</name>
</gene>
<evidence type="ECO:0000256" key="6">
    <source>
        <dbReference type="PIRNR" id="PIRNR002854"/>
    </source>
</evidence>
<dbReference type="SUPFAM" id="SSF53850">
    <property type="entry name" value="Periplasmic binding protein-like II"/>
    <property type="match status" value="1"/>
</dbReference>
<feature type="signal peptide" evidence="8">
    <location>
        <begin position="1"/>
        <end position="22"/>
    </location>
</feature>
<keyword evidence="5 6" id="KW-0449">Lipoprotein</keyword>